<dbReference type="KEGG" id="tad:TRIADDRAFT_53450"/>
<feature type="region of interest" description="Disordered" evidence="7">
    <location>
        <begin position="439"/>
        <end position="477"/>
    </location>
</feature>
<feature type="compositionally biased region" description="Polar residues" evidence="7">
    <location>
        <begin position="1410"/>
        <end position="1419"/>
    </location>
</feature>
<feature type="compositionally biased region" description="Polar residues" evidence="7">
    <location>
        <begin position="1220"/>
        <end position="1231"/>
    </location>
</feature>
<feature type="compositionally biased region" description="Basic and acidic residues" evidence="7">
    <location>
        <begin position="161"/>
        <end position="171"/>
    </location>
</feature>
<dbReference type="CTD" id="6750645"/>
<keyword evidence="6" id="KW-0653">Protein transport</keyword>
<gene>
    <name evidence="10" type="ORF">TRIADDRAFT_53450</name>
</gene>
<dbReference type="GO" id="GO:0070973">
    <property type="term" value="P:protein localization to endoplasmic reticulum exit site"/>
    <property type="evidence" value="ECO:0000318"/>
    <property type="project" value="GO_Central"/>
</dbReference>
<evidence type="ECO:0000256" key="5">
    <source>
        <dbReference type="ARBA" id="ARBA00022892"/>
    </source>
</evidence>
<dbReference type="GO" id="GO:0016192">
    <property type="term" value="P:vesicle-mediated transport"/>
    <property type="evidence" value="ECO:0007669"/>
    <property type="project" value="UniProtKB-KW"/>
</dbReference>
<dbReference type="Pfam" id="PF12932">
    <property type="entry name" value="Sec16"/>
    <property type="match status" value="1"/>
</dbReference>
<evidence type="ECO:0000256" key="6">
    <source>
        <dbReference type="RuleBase" id="RU364101"/>
    </source>
</evidence>
<dbReference type="GO" id="GO:0007030">
    <property type="term" value="P:Golgi organization"/>
    <property type="evidence" value="ECO:0000318"/>
    <property type="project" value="GO_Central"/>
</dbReference>
<dbReference type="GO" id="GO:0015031">
    <property type="term" value="P:protein transport"/>
    <property type="evidence" value="ECO:0007669"/>
    <property type="project" value="UniProtKB-KW"/>
</dbReference>
<feature type="region of interest" description="Disordered" evidence="7">
    <location>
        <begin position="345"/>
        <end position="380"/>
    </location>
</feature>
<evidence type="ECO:0000256" key="3">
    <source>
        <dbReference type="ARBA" id="ARBA00022448"/>
    </source>
</evidence>
<feature type="compositionally biased region" description="Basic and acidic residues" evidence="7">
    <location>
        <begin position="1452"/>
        <end position="1462"/>
    </location>
</feature>
<dbReference type="PANTHER" id="PTHR13402:SF6">
    <property type="entry name" value="SECRETORY 16, ISOFORM I"/>
    <property type="match status" value="1"/>
</dbReference>
<feature type="compositionally biased region" description="Polar residues" evidence="7">
    <location>
        <begin position="439"/>
        <end position="463"/>
    </location>
</feature>
<feature type="compositionally biased region" description="Polar residues" evidence="7">
    <location>
        <begin position="347"/>
        <end position="359"/>
    </location>
</feature>
<feature type="domain" description="Sec16 central conserved" evidence="9">
    <location>
        <begin position="694"/>
        <end position="763"/>
    </location>
</feature>
<dbReference type="CDD" id="cd09233">
    <property type="entry name" value="ACE1-Sec16-like"/>
    <property type="match status" value="1"/>
</dbReference>
<keyword evidence="4 6" id="KW-0256">Endoplasmic reticulum</keyword>
<feature type="domain" description="Sec16 Sec23-binding" evidence="8">
    <location>
        <begin position="836"/>
        <end position="1067"/>
    </location>
</feature>
<feature type="region of interest" description="Disordered" evidence="7">
    <location>
        <begin position="570"/>
        <end position="621"/>
    </location>
</feature>
<feature type="compositionally biased region" description="Polar residues" evidence="7">
    <location>
        <begin position="1127"/>
        <end position="1137"/>
    </location>
</feature>
<feature type="compositionally biased region" description="Polar residues" evidence="7">
    <location>
        <begin position="1368"/>
        <end position="1383"/>
    </location>
</feature>
<evidence type="ECO:0000313" key="11">
    <source>
        <dbReference type="Proteomes" id="UP000009022"/>
    </source>
</evidence>
<dbReference type="RefSeq" id="XP_002109984.1">
    <property type="nucleotide sequence ID" value="XM_002109948.1"/>
</dbReference>
<evidence type="ECO:0000259" key="9">
    <source>
        <dbReference type="Pfam" id="PF12932"/>
    </source>
</evidence>
<comment type="similarity">
    <text evidence="2 6">Belongs to the SEC16 family.</text>
</comment>
<evidence type="ECO:0000259" key="8">
    <source>
        <dbReference type="Pfam" id="PF12931"/>
    </source>
</evidence>
<sequence>MDNPGTRNAAVADFDDNADISHQSKITDEPSQAFDSFPYSENVAGLDQEKYEKDSPREDEVVAAHSESELDTDVIIGGTEGTDVGGDESEYHWLDDYGDNSASKTNQDLPSENTFQLNQETDVADNPLPSDTEVEDTVHLTDERDIPQDGQINSHFPYSDLDTRDELRASEKVSPTDARPEGNDFAEDNSSANPQVLASFSYDPEFLQGGMDENTLTTSFSKSDDINIDNDSSLDNKLRSSSHDNLSHLGALAYGTNQRNLPIRQNKSSDNLSNMPYSKATVVSTGSEPSLVAAVRAGEPKINYYTPAYDQGAAESTNVDKVETDNFSFAKRTDSFVNAIESKDTNVPRSSDITPSITQEESKIGNAPIDPSDNSENPLINSSSNYQVAPVMPQSQPPPPPNNFATSYLPTTKNQPQFPGPDHFAKQASVTKSNQYQGMTSAGQPYVDQNQTIGNESSSAYGSQYQQQQQQQPARLNTQSGNVDANQYYNYQQQYPYASYPYQQYYYYPTPWDPYGYQYQQYQDWYYSTYYQNANYYGSNPNDQQNYPGFADHQQQEAQYYENYYTQSAVQQGPQESNNPNFANNAQGDALDSSTYDSEMAPTTSTSVATPQLPIYDHDLTSDNNVTHIESNTDNFHYQQGEPTIPDYSEVDASAIAYPPGPDEDVPIEEDEEDQKPPPLYVAPHVRCNFSFGGVVVMTSASNPNMVTISQLQNSVSEQKLQHDIKDFPGPLMCDDTHKRDIISYIETKIANTTDRMETSSSRLLWKYLLMGIRQNGTILNTDISELLLNDEQLCNESSNKLATNDDFESECHDEAELESSPQVSFNMQAIEKEFRQLLLQGKKREALEIAIGNGLWGHAMILSNRLDSRMYKMVINKFFLSMMEGDTLLTLYQVLDGQLPTAITNKRTINTNWKSHLAMLLSNTTSNSKFDKDNIISLGNQLMQNGDIFAGQLCYLIAGVIPGRFDSEKKDFILVGQNSASKSLQYLDIVDIHRTEICEYIRSLQRPGDAFPKFQPYKFMYAALLSELGGKDEALQYLESLAYTIHSNPKLYSKSFIKCVANFASRATYFNPEDSGNEDEDEPEWLANLHSLTDLDYNNNLYRFNNSTSTDNNDVIAPKVEDDYTYQNPASPIQSYSGGGNLSLVHTPAESNKSVHQFTFDESEINRQHENKPGLYTPTQSENNSGLYNRAQPENKPGLYSPTIPTSHQRQDSPKLFYNPNSTSQSQPTGGNIPLNPIYEPAGNSAAMYEPASSKTTVPRANTYKPEENQQGPNIVDKFQPNRDTVKAPSDDMAKKSQDSPAKTPGRKVKQKGWLSTVSSMIFRGKNEMHLPDDRKPTIYYDENLKKWVDNDNPEETTKAAAPPPSDTQLTKPSTAQPSGRSQYVDVFGGKKSETTSGQKTILPPNFLNPVQNNTTPAKATGQFFVPTANQDDVSDPFTSSSNNNNSNEGLQEHSDNDHGRYQTAEMRSNRENRQQAMNRQEPYESNVHGNQNRNIAQDPSGQLYDSSQQGVDVTAHTGTHDSYAQGRLGGYAAANMSTSQPFSSNLPDMQNRYSHDLTSSYGTESNVSDLGFSASDTGVSDSVQSTPRQSEYQNETNTKPQDIYQQPFPIGFQNQGGSHSRTSSFNRQKRPPLSLGGAYY</sequence>
<dbReference type="HOGENOM" id="CLU_242787_0_0_1"/>
<proteinExistence type="inferred from homology"/>
<feature type="compositionally biased region" description="Polar residues" evidence="7">
    <location>
        <begin position="570"/>
        <end position="610"/>
    </location>
</feature>
<keyword evidence="6" id="KW-0333">Golgi apparatus</keyword>
<feature type="compositionally biased region" description="Polar residues" evidence="7">
    <location>
        <begin position="100"/>
        <end position="121"/>
    </location>
</feature>
<keyword evidence="3 6" id="KW-0813">Transport</keyword>
<evidence type="ECO:0000256" key="7">
    <source>
        <dbReference type="SAM" id="MobiDB-lite"/>
    </source>
</evidence>
<feature type="compositionally biased region" description="Basic and acidic residues" evidence="7">
    <location>
        <begin position="136"/>
        <end position="147"/>
    </location>
</feature>
<feature type="region of interest" description="Disordered" evidence="7">
    <location>
        <begin position="1"/>
        <end position="192"/>
    </location>
</feature>
<evidence type="ECO:0000313" key="10">
    <source>
        <dbReference type="EMBL" id="EDV28150.1"/>
    </source>
</evidence>
<dbReference type="InterPro" id="IPR024298">
    <property type="entry name" value="Sec16_Sec23-bd"/>
</dbReference>
<feature type="region of interest" description="Disordered" evidence="7">
    <location>
        <begin position="1165"/>
        <end position="1314"/>
    </location>
</feature>
<dbReference type="STRING" id="10228.B3RP94"/>
<dbReference type="PANTHER" id="PTHR13402">
    <property type="entry name" value="RGPR-RELATED"/>
    <property type="match status" value="1"/>
</dbReference>
<feature type="compositionally biased region" description="Polar residues" evidence="7">
    <location>
        <begin position="1541"/>
        <end position="1606"/>
    </location>
</feature>
<organism evidence="10 11">
    <name type="scientific">Trichoplax adhaerens</name>
    <name type="common">Trichoplax reptans</name>
    <dbReference type="NCBI Taxonomy" id="10228"/>
    <lineage>
        <taxon>Eukaryota</taxon>
        <taxon>Metazoa</taxon>
        <taxon>Placozoa</taxon>
        <taxon>Uniplacotomia</taxon>
        <taxon>Trichoplacea</taxon>
        <taxon>Trichoplacidae</taxon>
        <taxon>Trichoplax</taxon>
    </lineage>
</organism>
<feature type="region of interest" description="Disordered" evidence="7">
    <location>
        <begin position="1541"/>
        <end position="1642"/>
    </location>
</feature>
<dbReference type="GO" id="GO:0012507">
    <property type="term" value="C:ER to Golgi transport vesicle membrane"/>
    <property type="evidence" value="ECO:0000318"/>
    <property type="project" value="GO_Central"/>
</dbReference>
<dbReference type="OrthoDB" id="8918678at2759"/>
<dbReference type="GO" id="GO:0070971">
    <property type="term" value="C:endoplasmic reticulum exit site"/>
    <property type="evidence" value="ECO:0000318"/>
    <property type="project" value="GO_Central"/>
</dbReference>
<keyword evidence="5 6" id="KW-0931">ER-Golgi transport</keyword>
<feature type="compositionally biased region" description="Basic and acidic residues" evidence="7">
    <location>
        <begin position="47"/>
        <end position="68"/>
    </location>
</feature>
<evidence type="ECO:0000256" key="1">
    <source>
        <dbReference type="ARBA" id="ARBA00004240"/>
    </source>
</evidence>
<feature type="compositionally biased region" description="Polar residues" evidence="7">
    <location>
        <begin position="20"/>
        <end position="34"/>
    </location>
</feature>
<keyword evidence="6" id="KW-0472">Membrane</keyword>
<protein>
    <recommendedName>
        <fullName evidence="6">Protein transport protein sec16</fullName>
    </recommendedName>
</protein>
<dbReference type="eggNOG" id="KOG1913">
    <property type="taxonomic scope" value="Eukaryota"/>
</dbReference>
<dbReference type="GO" id="GO:0000139">
    <property type="term" value="C:Golgi membrane"/>
    <property type="evidence" value="ECO:0007669"/>
    <property type="project" value="UniProtKB-SubCell"/>
</dbReference>
<dbReference type="Proteomes" id="UP000009022">
    <property type="component" value="Unassembled WGS sequence"/>
</dbReference>
<comment type="subcellular location">
    <subcellularLocation>
        <location evidence="1">Endoplasmic reticulum</location>
    </subcellularLocation>
    <subcellularLocation>
        <location evidence="6">Golgi apparatus membrane</location>
    </subcellularLocation>
</comment>
<dbReference type="GeneID" id="6750645"/>
<evidence type="ECO:0000256" key="4">
    <source>
        <dbReference type="ARBA" id="ARBA00022824"/>
    </source>
</evidence>
<feature type="region of interest" description="Disordered" evidence="7">
    <location>
        <begin position="1351"/>
        <end position="1511"/>
    </location>
</feature>
<dbReference type="EMBL" id="DS985242">
    <property type="protein sequence ID" value="EDV28150.1"/>
    <property type="molecule type" value="Genomic_DNA"/>
</dbReference>
<feature type="compositionally biased region" description="Polar residues" evidence="7">
    <location>
        <begin position="1614"/>
        <end position="1628"/>
    </location>
</feature>
<accession>B3RP94</accession>
<feature type="compositionally biased region" description="Polar residues" evidence="7">
    <location>
        <begin position="1489"/>
        <end position="1511"/>
    </location>
</feature>
<feature type="compositionally biased region" description="Polar residues" evidence="7">
    <location>
        <begin position="1178"/>
        <end position="1188"/>
    </location>
</feature>
<dbReference type="PhylomeDB" id="B3RP94"/>
<dbReference type="Gene3D" id="1.25.40.1030">
    <property type="match status" value="1"/>
</dbReference>
<dbReference type="Pfam" id="PF12931">
    <property type="entry name" value="TPR_Sec16"/>
    <property type="match status" value="1"/>
</dbReference>
<evidence type="ECO:0000256" key="2">
    <source>
        <dbReference type="ARBA" id="ARBA00005927"/>
    </source>
</evidence>
<feature type="compositionally biased region" description="Basic and acidic residues" evidence="7">
    <location>
        <begin position="1281"/>
        <end position="1299"/>
    </location>
</feature>
<keyword evidence="11" id="KW-1185">Reference proteome</keyword>
<dbReference type="InterPro" id="IPR024340">
    <property type="entry name" value="Sec16_CCD"/>
</dbReference>
<name>B3RP94_TRIAD</name>
<reference evidence="10 11" key="1">
    <citation type="journal article" date="2008" name="Nature">
        <title>The Trichoplax genome and the nature of placozoans.</title>
        <authorList>
            <person name="Srivastava M."/>
            <person name="Begovic E."/>
            <person name="Chapman J."/>
            <person name="Putnam N.H."/>
            <person name="Hellsten U."/>
            <person name="Kawashima T."/>
            <person name="Kuo A."/>
            <person name="Mitros T."/>
            <person name="Salamov A."/>
            <person name="Carpenter M.L."/>
            <person name="Signorovitch A.Y."/>
            <person name="Moreno M.A."/>
            <person name="Kamm K."/>
            <person name="Grimwood J."/>
            <person name="Schmutz J."/>
            <person name="Shapiro H."/>
            <person name="Grigoriev I.V."/>
            <person name="Buss L.W."/>
            <person name="Schierwater B."/>
            <person name="Dellaporta S.L."/>
            <person name="Rokhsar D.S."/>
        </authorList>
    </citation>
    <scope>NUCLEOTIDE SEQUENCE [LARGE SCALE GENOMIC DNA]</scope>
    <source>
        <strain evidence="10 11">Grell-BS-1999</strain>
    </source>
</reference>
<feature type="region of interest" description="Disordered" evidence="7">
    <location>
        <begin position="1127"/>
        <end position="1148"/>
    </location>
</feature>
<dbReference type="InParanoid" id="B3RP94"/>